<dbReference type="InterPro" id="IPR022776">
    <property type="entry name" value="TRM13/UPF0224_CHHC_Znf_dom"/>
</dbReference>
<dbReference type="AlphaFoldDB" id="A0A8T0ISI2"/>
<dbReference type="PANTHER" id="PTHR21402:SF10">
    <property type="entry name" value="U11_U12 SMALL NUCLEAR RIBONUCLEOPROTEIN 48 KDA PROTEIN"/>
    <property type="match status" value="1"/>
</dbReference>
<keyword evidence="1" id="KW-0479">Metal-binding</keyword>
<organism evidence="5 6">
    <name type="scientific">Ceratodon purpureus</name>
    <name type="common">Fire moss</name>
    <name type="synonym">Dicranum purpureum</name>
    <dbReference type="NCBI Taxonomy" id="3225"/>
    <lineage>
        <taxon>Eukaryota</taxon>
        <taxon>Viridiplantae</taxon>
        <taxon>Streptophyta</taxon>
        <taxon>Embryophyta</taxon>
        <taxon>Bryophyta</taxon>
        <taxon>Bryophytina</taxon>
        <taxon>Bryopsida</taxon>
        <taxon>Dicranidae</taxon>
        <taxon>Pseudoditrichales</taxon>
        <taxon>Ditrichaceae</taxon>
        <taxon>Ceratodon</taxon>
    </lineage>
</organism>
<sequence>MANRPHFGGWGGYQGGPGAGVYGEPFGGEFRPGVAFPGPSAPVFRQFPPPVAYRGLYPGPGAGSPGFSGGFQGWSPYPGGYVASPGAMSPGVMSLQSQGYGAHGNSGAGGFVSQVQVQRVVELQPGVYGGAVGDYGGVPRSSDSRPGSGGKPLFLSWIDEIGKDSASLEISGESRSVLRDSDDKSGVVKSSELYRLVDRVEDAVAKILGVADMENLGSGTEWGVCPFNPRHVVPTEALLRHTLQCRSSSGSAVEASSLLEFLQYPHTVDLNGMEPSTHDERVTDRRLGAEYSSNNATLSFENAALLSVGRTSSKRLDLGFIKQESGCVESGDLSEKPRVKAKVKTNNMAEKLDCGTLTLHTTRQQFDPKGSLFFYGDAPGVVLTSLAHYSSKSYGDAMSSMPHFLRVELEKCPSVTLESVGNEEGKNGSIVLSYRATEDRGAENRYLEEDGKEIACVGILPSMLWDLGEELKTWKDMPSQCSRTVLQAATCLGRVRKALIVEWLLAHSPAYGVVLDVAMAAHISCLVQLYVKALRTQSLLLFDQTFGRGLSKRDTSISVDSTECPIYVEASTWLASWLSHLYGPIKSKLVVLDILKHCLNLCGRFLSVIPLDLNSQQGGCKNGGKIKGATDDESNVFMEPSKMLPKRPAHASEDILGVEQVGAAIDAICERANFERYITSSMSVNNATNPQRITSYDMTVMSANNERAKRRNYHAVCEHDGLTWQRSQQEEKRNKTKAELLAEERDYKRRRMSYRGKKLKRTPLQVLHDIIENHMAEITDAGGIGCFSKQPSRTDLEIQPQVPEGILSQPHFQQHSGSTHDSKMSSIEMAGKAPRLYDDHRETSSSVKNEFRLVALCRPWLKRVWMCRSLLCSKFTRLHPLFCSYSNLSYCFLVRVTGVDFYFSPCDKPPK</sequence>
<evidence type="ECO:0000256" key="2">
    <source>
        <dbReference type="ARBA" id="ARBA00022771"/>
    </source>
</evidence>
<evidence type="ECO:0000256" key="3">
    <source>
        <dbReference type="ARBA" id="ARBA00022833"/>
    </source>
</evidence>
<keyword evidence="6" id="KW-1185">Reference proteome</keyword>
<dbReference type="PANTHER" id="PTHR21402">
    <property type="entry name" value="GAMETOCYTE SPECIFIC FACTOR 1-RELATED"/>
    <property type="match status" value="1"/>
</dbReference>
<protein>
    <recommendedName>
        <fullName evidence="4">CHHC U11-48K-type domain-containing protein</fullName>
    </recommendedName>
</protein>
<dbReference type="EMBL" id="CM026422">
    <property type="protein sequence ID" value="KAG0585741.1"/>
    <property type="molecule type" value="Genomic_DNA"/>
</dbReference>
<name>A0A8T0ISI2_CERPU</name>
<dbReference type="Proteomes" id="UP000822688">
    <property type="component" value="Chromosome 2"/>
</dbReference>
<feature type="domain" description="CHHC U11-48K-type" evidence="4">
    <location>
        <begin position="222"/>
        <end position="249"/>
    </location>
</feature>
<dbReference type="Pfam" id="PF05253">
    <property type="entry name" value="zf-U11-48K"/>
    <property type="match status" value="1"/>
</dbReference>
<keyword evidence="3" id="KW-0862">Zinc</keyword>
<evidence type="ECO:0000313" key="5">
    <source>
        <dbReference type="EMBL" id="KAG0585741.1"/>
    </source>
</evidence>
<accession>A0A8T0ISI2</accession>
<evidence type="ECO:0000313" key="6">
    <source>
        <dbReference type="Proteomes" id="UP000822688"/>
    </source>
</evidence>
<evidence type="ECO:0000259" key="4">
    <source>
        <dbReference type="PROSITE" id="PS51800"/>
    </source>
</evidence>
<keyword evidence="2" id="KW-0863">Zinc-finger</keyword>
<evidence type="ECO:0000256" key="1">
    <source>
        <dbReference type="ARBA" id="ARBA00022723"/>
    </source>
</evidence>
<dbReference type="PROSITE" id="PS51800">
    <property type="entry name" value="ZF_CHHC_U11_48K"/>
    <property type="match status" value="1"/>
</dbReference>
<dbReference type="InterPro" id="IPR051591">
    <property type="entry name" value="UPF0224_FAM112_RNA_Proc"/>
</dbReference>
<comment type="caution">
    <text evidence="5">The sequence shown here is derived from an EMBL/GenBank/DDBJ whole genome shotgun (WGS) entry which is preliminary data.</text>
</comment>
<reference evidence="5" key="1">
    <citation type="submission" date="2020-06" db="EMBL/GenBank/DDBJ databases">
        <title>WGS assembly of Ceratodon purpureus strain R40.</title>
        <authorList>
            <person name="Carey S.B."/>
            <person name="Jenkins J."/>
            <person name="Shu S."/>
            <person name="Lovell J.T."/>
            <person name="Sreedasyam A."/>
            <person name="Maumus F."/>
            <person name="Tiley G.P."/>
            <person name="Fernandez-Pozo N."/>
            <person name="Barry K."/>
            <person name="Chen C."/>
            <person name="Wang M."/>
            <person name="Lipzen A."/>
            <person name="Daum C."/>
            <person name="Saski C.A."/>
            <person name="Payton A.C."/>
            <person name="Mcbreen J.C."/>
            <person name="Conrad R.E."/>
            <person name="Kollar L.M."/>
            <person name="Olsson S."/>
            <person name="Huttunen S."/>
            <person name="Landis J.B."/>
            <person name="Wickett N.J."/>
            <person name="Johnson M.G."/>
            <person name="Rensing S.A."/>
            <person name="Grimwood J."/>
            <person name="Schmutz J."/>
            <person name="Mcdaniel S.F."/>
        </authorList>
    </citation>
    <scope>NUCLEOTIDE SEQUENCE</scope>
    <source>
        <strain evidence="5">R40</strain>
    </source>
</reference>
<gene>
    <name evidence="5" type="ORF">KC19_2G034600</name>
</gene>
<proteinExistence type="predicted"/>
<dbReference type="GO" id="GO:0008270">
    <property type="term" value="F:zinc ion binding"/>
    <property type="evidence" value="ECO:0007669"/>
    <property type="project" value="UniProtKB-KW"/>
</dbReference>